<dbReference type="InterPro" id="IPR058680">
    <property type="entry name" value="NBD_SMAX1-like"/>
</dbReference>
<evidence type="ECO:0000256" key="1">
    <source>
        <dbReference type="ARBA" id="ARBA00008675"/>
    </source>
</evidence>
<evidence type="ECO:0000313" key="8">
    <source>
        <dbReference type="EMBL" id="CAF2243550.1"/>
    </source>
</evidence>
<dbReference type="Gene3D" id="3.40.50.300">
    <property type="entry name" value="P-loop containing nucleotide triphosphate hydrolases"/>
    <property type="match status" value="2"/>
</dbReference>
<dbReference type="SUPFAM" id="SSF81923">
    <property type="entry name" value="Double Clp-N motif"/>
    <property type="match status" value="1"/>
</dbReference>
<dbReference type="EMBL" id="HG994362">
    <property type="protein sequence ID" value="CAF2243550.1"/>
    <property type="molecule type" value="Genomic_DNA"/>
</dbReference>
<keyword evidence="2 5" id="KW-0677">Repeat</keyword>
<reference evidence="8" key="1">
    <citation type="submission" date="2021-01" db="EMBL/GenBank/DDBJ databases">
        <authorList>
            <consortium name="Genoscope - CEA"/>
            <person name="William W."/>
        </authorList>
    </citation>
    <scope>NUCLEOTIDE SEQUENCE</scope>
</reference>
<feature type="region of interest" description="Disordered" evidence="6">
    <location>
        <begin position="674"/>
        <end position="693"/>
    </location>
</feature>
<dbReference type="Pfam" id="PF23569">
    <property type="entry name" value="NBD_SMAX1"/>
    <property type="match status" value="1"/>
</dbReference>
<feature type="domain" description="Clp R" evidence="7">
    <location>
        <begin position="59"/>
        <end position="234"/>
    </location>
</feature>
<dbReference type="Proteomes" id="UP001295469">
    <property type="component" value="Chromosome A08"/>
</dbReference>
<organism evidence="8">
    <name type="scientific">Brassica napus</name>
    <name type="common">Rape</name>
    <dbReference type="NCBI Taxonomy" id="3708"/>
    <lineage>
        <taxon>Eukaryota</taxon>
        <taxon>Viridiplantae</taxon>
        <taxon>Streptophyta</taxon>
        <taxon>Embryophyta</taxon>
        <taxon>Tracheophyta</taxon>
        <taxon>Spermatophyta</taxon>
        <taxon>Magnoliopsida</taxon>
        <taxon>eudicotyledons</taxon>
        <taxon>Gunneridae</taxon>
        <taxon>Pentapetalae</taxon>
        <taxon>rosids</taxon>
        <taxon>malvids</taxon>
        <taxon>Brassicales</taxon>
        <taxon>Brassicaceae</taxon>
        <taxon>Brassiceae</taxon>
        <taxon>Brassica</taxon>
    </lineage>
</organism>
<dbReference type="PANTHER" id="PTHR43572:SF29">
    <property type="entry name" value="PROTEIN SMAX1-LIKE 4"/>
    <property type="match status" value="1"/>
</dbReference>
<keyword evidence="4" id="KW-0804">Transcription</keyword>
<evidence type="ECO:0000256" key="5">
    <source>
        <dbReference type="PROSITE-ProRule" id="PRU01251"/>
    </source>
</evidence>
<evidence type="ECO:0000256" key="4">
    <source>
        <dbReference type="ARBA" id="ARBA00023163"/>
    </source>
</evidence>
<name>A0A816ZZ89_BRANA</name>
<feature type="compositionally biased region" description="Polar residues" evidence="6">
    <location>
        <begin position="252"/>
        <end position="268"/>
    </location>
</feature>
<accession>A0A816ZZ89</accession>
<dbReference type="Gene3D" id="1.10.1780.10">
    <property type="entry name" value="Clp, N-terminal domain"/>
    <property type="match status" value="1"/>
</dbReference>
<gene>
    <name evidence="8" type="ORF">DARMORV10_A08P19500.1</name>
</gene>
<dbReference type="InterPro" id="IPR036628">
    <property type="entry name" value="Clp_N_dom_sf"/>
</dbReference>
<dbReference type="FunFam" id="1.10.1780.10:FF:000005">
    <property type="entry name" value="protein SUPPRESSOR OF MAX2 1"/>
    <property type="match status" value="1"/>
</dbReference>
<dbReference type="InterPro" id="IPR051650">
    <property type="entry name" value="SL_signaling_regulator"/>
</dbReference>
<dbReference type="AlphaFoldDB" id="A0A816ZZ89"/>
<evidence type="ECO:0000256" key="3">
    <source>
        <dbReference type="ARBA" id="ARBA00023015"/>
    </source>
</evidence>
<dbReference type="InterPro" id="IPR027417">
    <property type="entry name" value="P-loop_NTPase"/>
</dbReference>
<keyword evidence="3" id="KW-0805">Transcription regulation</keyword>
<dbReference type="PANTHER" id="PTHR43572">
    <property type="entry name" value="CHAPERONE PROTEIN CLPD, CHLOROPLASTIC"/>
    <property type="match status" value="1"/>
</dbReference>
<evidence type="ECO:0000256" key="2">
    <source>
        <dbReference type="ARBA" id="ARBA00022737"/>
    </source>
</evidence>
<protein>
    <submittedName>
        <fullName evidence="8">(rape) hypothetical protein</fullName>
    </submittedName>
</protein>
<evidence type="ECO:0000259" key="7">
    <source>
        <dbReference type="PROSITE" id="PS51903"/>
    </source>
</evidence>
<dbReference type="InterPro" id="IPR004176">
    <property type="entry name" value="Clp_R_N"/>
</dbReference>
<evidence type="ECO:0000256" key="6">
    <source>
        <dbReference type="SAM" id="MobiDB-lite"/>
    </source>
</evidence>
<comment type="similarity">
    <text evidence="1">Belongs to the ClpA/ClpB family.</text>
</comment>
<sequence length="1061" mass="118681">MEEIKHYQVICIQSVFDHYSVSSFKLQTKLQSLNHFFVSLPSKDFKVSGLEMRTGAYTVHQTLTPEAASVLKQSLTLARRRGHSQVTPLHVASTLLTSTRSNLFRRACLKSHPFTSLGRQMAHPSLHCRALELCFNVALNRLPTNPNPLFQTQPSLSNALVAALKRAQAHQRRGCVEQQQSQQNQPFLAVKVELEQLVVSILDDPSVSRVMREAGLSSVSVKGNIDDDSSVVSPVFYGSSSSVGVFSSPCSPTSSENNQGGGTLSPNPSKIWHGHLTNHHSFEQNPFFHFPKGKTFAPDHVREDANPVIEVLLGKKNNKKRNTVIVGDSVSLTEGVVAKLMGRIERGEVPDDLKQTHFIKFQFSQVGLNFMKKEDIEGQVRELKRKVDSFTSWSSKGVIVCLGDLNWAVWSGENSASSSQYSAADHLVEEIGRLVYEYSNSGAKVWLLGTASYQTYMRCQMKQPPLDVQWALQAVSIPSGELSLTLHASSGHSSEMAPQVMEMKPFRVKEEGSGQEEEDDKLNFCGECAFNYEKEAKAFISAQHKILPPWLQPHGDNNNINQKFQDELSGLRKKWNRFCLALHHMKPGMTTQSFGWRAEQSSSAFVDSSGVKQNSRASSSVAKFRRQNSCTIEFSFGTNNQEGLKKNLTDELSLDGFKISNDEGVEAKITLALGHSPFPSDDEEEPERSTTMRGLSEKLQENIPWQRGVLPSVVEAMEEFVKRSTRRDTWMLLSGNDVSAKRRLALTVTTSLFGSVDNMLKINLKTSKASEAYEELEKALKNGEKVVVLIEGVDLADDRFMELLVDRVEAGKSGDLDDSQGKKSHMIFLLTREDDECEDNEHVVIPMVLKCKKLSSGLVNNKRKPESDAVSTMVKMKNPRIQEEEDVACDISNIKKEFSRQLSFGSNALDLNLRVDTEEQEEEAAAKSATQERFLDSIKNRFDFTVLSNEDITKFFVTKIKDSCEEILGQHEERFGFTVEPELIEKFYRGCGFFANGSFEEWVKDVFQTGLVTVKNGGKEGISVINLCLRGIDMIDQGEVYEEEGFMGTCLPNRIQVSFVD</sequence>
<feature type="region of interest" description="Disordered" evidence="6">
    <location>
        <begin position="248"/>
        <end position="269"/>
    </location>
</feature>
<dbReference type="PROSITE" id="PS51903">
    <property type="entry name" value="CLP_R"/>
    <property type="match status" value="1"/>
</dbReference>
<proteinExistence type="inferred from homology"/>